<organism evidence="5 6">
    <name type="scientific">Thermotoga petrophila</name>
    <dbReference type="NCBI Taxonomy" id="93929"/>
    <lineage>
        <taxon>Bacteria</taxon>
        <taxon>Thermotogati</taxon>
        <taxon>Thermotogota</taxon>
        <taxon>Thermotogae</taxon>
        <taxon>Thermotogales</taxon>
        <taxon>Thermotogaceae</taxon>
        <taxon>Thermotoga</taxon>
    </lineage>
</organism>
<gene>
    <name evidence="5" type="ORF">XD57_0877</name>
</gene>
<dbReference type="SUPFAM" id="SSF49344">
    <property type="entry name" value="CBD9-like"/>
    <property type="match status" value="1"/>
</dbReference>
<dbReference type="OMA" id="LMIDRFN"/>
<dbReference type="EMBL" id="LGFG01000062">
    <property type="protein sequence ID" value="KUK23025.1"/>
    <property type="molecule type" value="Genomic_DNA"/>
</dbReference>
<dbReference type="Gene3D" id="2.60.40.1190">
    <property type="match status" value="1"/>
</dbReference>
<sequence>MGRSFFTFLLILAVSLFAVSWRDVVLYEIMIDRFNDGDPTNNDQGYGEYDPSDPAKYSGGDLKGIIDKLDYIRGLGVDGIWITPPVANQWWDPWVNYGGYHGYWARNFKEVDEHFGNIETYRKLSEEIHRKNMFLIQDIVVNHVGNYFRFKAGKFEINTGSVPTFAPTQFPFNMNDYNDPKQREMNVYHWTPDITNYNDIHQKLNYQLSGLDDLNTENPMVRSALKDSYGFWIKEVGVDGFRVDTAMYVPKDFWDDFFFGKDGIMTLKDDFIAFGEAWLTSPPMDDSAEKEIESYFDHGFNAMLDFPLCEEIRRVLKGGKPTSWLAYRIERRNQTLEKGLLVTFIDNHDMERFSRGTDEKTLRMAVAFLMTLPGIPVIYYGTEQSFEETRASMFAKGWGSGGKDHFEKGEMYDFIKSAVEFRKSHTATRYGKVKVLLSNSEGAGLLVYEVKDENETLIVVLNTSNNDKIRTIDGVFPSMEKVFSSDREARVVVQEKSTVFIVPPKSLTVFKLSSVNKYEKQTTNLTLKTTVNIYEDRVVISGETNGKRMYAYIDGLYQTIPEKVNIVDGKYSLSLDLYKMGPGNHFIILKVYGSNPKEVLYSEEIWFEVSIPTEKLAEVTDPMNDDHGPFGRYKYPLDLTFKRQMDLIGAKVERMGPNLIVWIKTREITTSWNPPLGFDHVSFQIFLDDPRRKGAEALPFQNYAIDDWDYEIFITGWNVAIFSSEGATEKKFGVQIGSPEVVVVDGWIKIAVKGEWIDFPESFNGWKLYLTTWDYDGVENRFRPLEEEPKAYRFGGGNNTEPYIMDDLWIEIKE</sequence>
<dbReference type="Pfam" id="PF00128">
    <property type="entry name" value="Alpha-amylase"/>
    <property type="match status" value="1"/>
</dbReference>
<accession>A0A101ER16</accession>
<dbReference type="PANTHER" id="PTHR10357">
    <property type="entry name" value="ALPHA-AMYLASE FAMILY MEMBER"/>
    <property type="match status" value="1"/>
</dbReference>
<proteinExistence type="predicted"/>
<dbReference type="SUPFAM" id="SSF51445">
    <property type="entry name" value="(Trans)glycosidases"/>
    <property type="match status" value="1"/>
</dbReference>
<evidence type="ECO:0000259" key="4">
    <source>
        <dbReference type="SMART" id="SM00642"/>
    </source>
</evidence>
<comment type="cofactor">
    <cofactor evidence="1">
        <name>Ca(2+)</name>
        <dbReference type="ChEBI" id="CHEBI:29108"/>
    </cofactor>
</comment>
<dbReference type="AlphaFoldDB" id="A0A101ER16"/>
<evidence type="ECO:0000313" key="5">
    <source>
        <dbReference type="EMBL" id="KUK23025.1"/>
    </source>
</evidence>
<evidence type="ECO:0000313" key="6">
    <source>
        <dbReference type="Proteomes" id="UP000058636"/>
    </source>
</evidence>
<feature type="domain" description="Glycosyl hydrolase family 13 catalytic" evidence="4">
    <location>
        <begin position="28"/>
        <end position="422"/>
    </location>
</feature>
<dbReference type="SMART" id="SM00642">
    <property type="entry name" value="Aamy"/>
    <property type="match status" value="1"/>
</dbReference>
<dbReference type="PATRIC" id="fig|93930.3.peg.1731"/>
<evidence type="ECO:0000256" key="2">
    <source>
        <dbReference type="ARBA" id="ARBA00022723"/>
    </source>
</evidence>
<evidence type="ECO:0000256" key="3">
    <source>
        <dbReference type="ARBA" id="ARBA00022729"/>
    </source>
</evidence>
<dbReference type="RefSeq" id="WP_011943514.1">
    <property type="nucleotide sequence ID" value="NZ_DAITJQ010000005.1"/>
</dbReference>
<dbReference type="Pfam" id="PF09985">
    <property type="entry name" value="Glucodextran_C"/>
    <property type="match status" value="1"/>
</dbReference>
<name>A0A101ER16_9THEM</name>
<dbReference type="PANTHER" id="PTHR10357:SF215">
    <property type="entry name" value="ALPHA-AMYLASE 1"/>
    <property type="match status" value="1"/>
</dbReference>
<protein>
    <submittedName>
        <fullName evidence="5">Alpha amylase, catalytic region</fullName>
    </submittedName>
</protein>
<dbReference type="InterPro" id="IPR019248">
    <property type="entry name" value="Glucodextran_C"/>
</dbReference>
<dbReference type="InterPro" id="IPR006047">
    <property type="entry name" value="GH13_cat_dom"/>
</dbReference>
<reference evidence="5 6" key="1">
    <citation type="journal article" date="2015" name="MBio">
        <title>Genome-Resolved Metagenomic Analysis Reveals Roles for Candidate Phyla and Other Microbial Community Members in Biogeochemical Transformations in Oil Reservoirs.</title>
        <authorList>
            <person name="Hu P."/>
            <person name="Tom L."/>
            <person name="Singh A."/>
            <person name="Thomas B.C."/>
            <person name="Baker B.J."/>
            <person name="Piceno Y.M."/>
            <person name="Andersen G.L."/>
            <person name="Banfield J.F."/>
        </authorList>
    </citation>
    <scope>NUCLEOTIDE SEQUENCE [LARGE SCALE GENOMIC DNA]</scope>
    <source>
        <strain evidence="5">46_26</strain>
    </source>
</reference>
<dbReference type="Proteomes" id="UP000058636">
    <property type="component" value="Unassembled WGS sequence"/>
</dbReference>
<dbReference type="InterPro" id="IPR017853">
    <property type="entry name" value="GH"/>
</dbReference>
<keyword evidence="2" id="KW-0479">Metal-binding</keyword>
<keyword evidence="3" id="KW-0732">Signal</keyword>
<dbReference type="Gene3D" id="3.20.20.80">
    <property type="entry name" value="Glycosidases"/>
    <property type="match status" value="1"/>
</dbReference>
<dbReference type="GO" id="GO:0046872">
    <property type="term" value="F:metal ion binding"/>
    <property type="evidence" value="ECO:0007669"/>
    <property type="project" value="UniProtKB-KW"/>
</dbReference>
<dbReference type="GO" id="GO:0005975">
    <property type="term" value="P:carbohydrate metabolic process"/>
    <property type="evidence" value="ECO:0007669"/>
    <property type="project" value="InterPro"/>
</dbReference>
<evidence type="ECO:0000256" key="1">
    <source>
        <dbReference type="ARBA" id="ARBA00001913"/>
    </source>
</evidence>
<comment type="caution">
    <text evidence="5">The sequence shown here is derived from an EMBL/GenBank/DDBJ whole genome shotgun (WGS) entry which is preliminary data.</text>
</comment>